<keyword evidence="3 5" id="KW-0460">Magnesium</keyword>
<evidence type="ECO:0000259" key="6">
    <source>
        <dbReference type="Pfam" id="PF03328"/>
    </source>
</evidence>
<sequence length="299" mass="32833">MRLRRTELSTPASNTRMMEKAAASTADLVLLDLEDGVAPNEKVAARGKAIWALKNLDWGRKTRAVRINDLESEYAYQDIITIVEEAGSALELLIVPKVKTAFDVLWVDRLLTLIEKRLRLTRRIGLEVLIEEVEAMICIEEIARSSSRLEALIFGPGDYSASQGMDSRGIEGSVEGYPGDLWHYARNKIAIAARAAGIDAIDGAYADFKNDLGYQQQCLHARTLGFVGKWAIHPNQLPIANLVFSPTPEAIADARRITTAYQEALSQGQGAIALDGKMVDAAIVRSLSTILQKAELLDL</sequence>
<dbReference type="PANTHER" id="PTHR32308:SF10">
    <property type="entry name" value="CITRATE LYASE SUBUNIT BETA"/>
    <property type="match status" value="1"/>
</dbReference>
<comment type="caution">
    <text evidence="7">The sequence shown here is derived from an EMBL/GenBank/DDBJ whole genome shotgun (WGS) entry which is preliminary data.</text>
</comment>
<name>A0A402A3X6_9CHLR</name>
<organism evidence="7 8">
    <name type="scientific">Tengunoibacter tsumagoiensis</name>
    <dbReference type="NCBI Taxonomy" id="2014871"/>
    <lineage>
        <taxon>Bacteria</taxon>
        <taxon>Bacillati</taxon>
        <taxon>Chloroflexota</taxon>
        <taxon>Ktedonobacteria</taxon>
        <taxon>Ktedonobacterales</taxon>
        <taxon>Dictyobacteraceae</taxon>
        <taxon>Tengunoibacter</taxon>
    </lineage>
</organism>
<dbReference type="InterPro" id="IPR011206">
    <property type="entry name" value="Citrate_lyase_beta/mcl1/mcl2"/>
</dbReference>
<keyword evidence="8" id="KW-1185">Reference proteome</keyword>
<keyword evidence="7" id="KW-0456">Lyase</keyword>
<reference evidence="8" key="1">
    <citation type="submission" date="2018-12" db="EMBL/GenBank/DDBJ databases">
        <title>Tengunoibacter tsumagoiensis gen. nov., sp. nov., Dictyobacter kobayashii sp. nov., D. alpinus sp. nov., and D. joshuensis sp. nov. and description of Dictyobacteraceae fam. nov. within the order Ktedonobacterales isolated from Tengu-no-mugimeshi.</title>
        <authorList>
            <person name="Wang C.M."/>
            <person name="Zheng Y."/>
            <person name="Sakai Y."/>
            <person name="Toyoda A."/>
            <person name="Minakuchi Y."/>
            <person name="Abe K."/>
            <person name="Yokota A."/>
            <person name="Yabe S."/>
        </authorList>
    </citation>
    <scope>NUCLEOTIDE SEQUENCE [LARGE SCALE GENOMIC DNA]</scope>
    <source>
        <strain evidence="8">Uno3</strain>
    </source>
</reference>
<gene>
    <name evidence="7" type="ORF">KTT_35840</name>
</gene>
<dbReference type="OrthoDB" id="9786940at2"/>
<protein>
    <submittedName>
        <fullName evidence="7">Malyl-CoA lyase</fullName>
    </submittedName>
</protein>
<keyword evidence="2 5" id="KW-0479">Metal-binding</keyword>
<feature type="binding site" evidence="5">
    <location>
        <position position="158"/>
    </location>
    <ligand>
        <name>Mg(2+)</name>
        <dbReference type="ChEBI" id="CHEBI:18420"/>
    </ligand>
</feature>
<evidence type="ECO:0000256" key="3">
    <source>
        <dbReference type="ARBA" id="ARBA00022842"/>
    </source>
</evidence>
<dbReference type="InterPro" id="IPR040442">
    <property type="entry name" value="Pyrv_kinase-like_dom_sf"/>
</dbReference>
<feature type="binding site" evidence="5">
    <location>
        <position position="131"/>
    </location>
    <ligand>
        <name>Mg(2+)</name>
        <dbReference type="ChEBI" id="CHEBI:18420"/>
    </ligand>
</feature>
<dbReference type="GO" id="GO:0016829">
    <property type="term" value="F:lyase activity"/>
    <property type="evidence" value="ECO:0007669"/>
    <property type="project" value="UniProtKB-KW"/>
</dbReference>
<evidence type="ECO:0000313" key="8">
    <source>
        <dbReference type="Proteomes" id="UP000287352"/>
    </source>
</evidence>
<dbReference type="GO" id="GO:0000287">
    <property type="term" value="F:magnesium ion binding"/>
    <property type="evidence" value="ECO:0007669"/>
    <property type="project" value="TreeGrafter"/>
</dbReference>
<dbReference type="InterPro" id="IPR015813">
    <property type="entry name" value="Pyrv/PenolPyrv_kinase-like_dom"/>
</dbReference>
<evidence type="ECO:0000256" key="1">
    <source>
        <dbReference type="ARBA" id="ARBA00001946"/>
    </source>
</evidence>
<dbReference type="EMBL" id="BIFR01000001">
    <property type="protein sequence ID" value="GCE13725.1"/>
    <property type="molecule type" value="Genomic_DNA"/>
</dbReference>
<dbReference type="RefSeq" id="WP_126581228.1">
    <property type="nucleotide sequence ID" value="NZ_BIFR01000001.1"/>
</dbReference>
<dbReference type="SUPFAM" id="SSF51621">
    <property type="entry name" value="Phosphoenolpyruvate/pyruvate domain"/>
    <property type="match status" value="1"/>
</dbReference>
<evidence type="ECO:0000256" key="2">
    <source>
        <dbReference type="ARBA" id="ARBA00022723"/>
    </source>
</evidence>
<dbReference type="Proteomes" id="UP000287352">
    <property type="component" value="Unassembled WGS sequence"/>
</dbReference>
<dbReference type="PANTHER" id="PTHR32308">
    <property type="entry name" value="LYASE BETA SUBUNIT, PUTATIVE (AFU_ORTHOLOGUE AFUA_4G13030)-RELATED"/>
    <property type="match status" value="1"/>
</dbReference>
<dbReference type="Gene3D" id="3.20.20.60">
    <property type="entry name" value="Phosphoenolpyruvate-binding domains"/>
    <property type="match status" value="1"/>
</dbReference>
<feature type="binding site" evidence="4">
    <location>
        <position position="66"/>
    </location>
    <ligand>
        <name>substrate</name>
    </ligand>
</feature>
<dbReference type="GO" id="GO:0006107">
    <property type="term" value="P:oxaloacetate metabolic process"/>
    <property type="evidence" value="ECO:0007669"/>
    <property type="project" value="TreeGrafter"/>
</dbReference>
<evidence type="ECO:0000256" key="4">
    <source>
        <dbReference type="PIRSR" id="PIRSR015582-1"/>
    </source>
</evidence>
<evidence type="ECO:0000256" key="5">
    <source>
        <dbReference type="PIRSR" id="PIRSR015582-2"/>
    </source>
</evidence>
<evidence type="ECO:0000313" key="7">
    <source>
        <dbReference type="EMBL" id="GCE13725.1"/>
    </source>
</evidence>
<proteinExistence type="predicted"/>
<comment type="cofactor">
    <cofactor evidence="1">
        <name>Mg(2+)</name>
        <dbReference type="ChEBI" id="CHEBI:18420"/>
    </cofactor>
</comment>
<accession>A0A402A3X6</accession>
<feature type="domain" description="HpcH/HpaI aldolase/citrate lyase" evidence="6">
    <location>
        <begin position="10"/>
        <end position="234"/>
    </location>
</feature>
<dbReference type="InterPro" id="IPR005000">
    <property type="entry name" value="Aldolase/citrate-lyase_domain"/>
</dbReference>
<dbReference type="Pfam" id="PF03328">
    <property type="entry name" value="HpcH_HpaI"/>
    <property type="match status" value="1"/>
</dbReference>
<dbReference type="AlphaFoldDB" id="A0A402A3X6"/>
<dbReference type="PIRSF" id="PIRSF015582">
    <property type="entry name" value="Cit_lyase_B"/>
    <property type="match status" value="1"/>
</dbReference>
<feature type="binding site" evidence="4">
    <location>
        <position position="131"/>
    </location>
    <ligand>
        <name>substrate</name>
    </ligand>
</feature>